<feature type="region of interest" description="Disordered" evidence="5">
    <location>
        <begin position="269"/>
        <end position="293"/>
    </location>
</feature>
<reference evidence="7" key="1">
    <citation type="submission" date="2021-07" db="EMBL/GenBank/DDBJ databases">
        <title>Genome Resource of American Ginseng Black Spot Pathogen Alternaria panax.</title>
        <authorList>
            <person name="Qiu C."/>
            <person name="Wang W."/>
            <person name="Liu Z."/>
        </authorList>
    </citation>
    <scope>NUCLEOTIDE SEQUENCE</scope>
    <source>
        <strain evidence="7">BNCC115425</strain>
    </source>
</reference>
<dbReference type="GO" id="GO:0000712">
    <property type="term" value="P:resolution of meiotic recombination intermediates"/>
    <property type="evidence" value="ECO:0007669"/>
    <property type="project" value="TreeGrafter"/>
</dbReference>
<feature type="region of interest" description="Disordered" evidence="5">
    <location>
        <begin position="1"/>
        <end position="158"/>
    </location>
</feature>
<evidence type="ECO:0000256" key="4">
    <source>
        <dbReference type="ARBA" id="ARBA00023242"/>
    </source>
</evidence>
<dbReference type="GO" id="GO:0031297">
    <property type="term" value="P:replication fork processing"/>
    <property type="evidence" value="ECO:0007669"/>
    <property type="project" value="TreeGrafter"/>
</dbReference>
<keyword evidence="3" id="KW-0158">Chromosome</keyword>
<evidence type="ECO:0000256" key="5">
    <source>
        <dbReference type="SAM" id="MobiDB-lite"/>
    </source>
</evidence>
<feature type="compositionally biased region" description="Basic and acidic residues" evidence="5">
    <location>
        <begin position="105"/>
        <end position="127"/>
    </location>
</feature>
<evidence type="ECO:0000256" key="3">
    <source>
        <dbReference type="ARBA" id="ARBA00022454"/>
    </source>
</evidence>
<keyword evidence="4" id="KW-0539">Nucleus</keyword>
<evidence type="ECO:0000313" key="8">
    <source>
        <dbReference type="Proteomes" id="UP001199106"/>
    </source>
</evidence>
<name>A0AAD4I8I5_9PLEO</name>
<dbReference type="PANTHER" id="PTHR22980:SF5">
    <property type="entry name" value="CENP-T_HISTONE H4 HISTONE FOLD DOMAIN-CONTAINING PROTEIN"/>
    <property type="match status" value="1"/>
</dbReference>
<dbReference type="SUPFAM" id="SSF47113">
    <property type="entry name" value="Histone-fold"/>
    <property type="match status" value="1"/>
</dbReference>
<dbReference type="Proteomes" id="UP001199106">
    <property type="component" value="Unassembled WGS sequence"/>
</dbReference>
<feature type="compositionally biased region" description="Polar residues" evidence="5">
    <location>
        <begin position="19"/>
        <end position="29"/>
    </location>
</feature>
<dbReference type="PANTHER" id="PTHR22980">
    <property type="entry name" value="CORTISTATIN"/>
    <property type="match status" value="1"/>
</dbReference>
<evidence type="ECO:0000313" key="7">
    <source>
        <dbReference type="EMBL" id="KAG9187886.1"/>
    </source>
</evidence>
<accession>A0AAD4I8I5</accession>
<sequence>MAESARKRQRLPPERDMQQTRSNDASLQPATPFRRAMSAGPTPGSRRTPIARTPGTGATPRGRPATRPLPSRRVAPTTPHAIRALRERATAARTPGNIRRRSGRIQRETPRDLLRDLSRALARDTRPVEPSPQALPQRTRHSALDLPDVEDGPDMPAPRLSMPLENMYDDDDSFHSAPPRQSLLPDLPDDVDGGTVQSLEFGRRAISEDPRFMFGGRQSERFGDLSELGAVDEEYEVDGTFINRRADGLFDPAIDDALDGDDTTIRALTGRRDGRPSDVDLGVFGDGEDDTEEPTFRFMIPERMRVPAREDAHGAQDEQEAVEQELDDEPLDLPDDYDIPSGDDQDDGTAVLNAEDATEISGMLGWESDPPADDDAELTAYREEVSAIDRSLQTNSPQQASSAQLKGVRKPKEYMVSEHGIGFPSFPAAPVKKLALSFMKSQGGKAQLNKEALDALVRTTNDFFEQISIDLAAYAQHGGRKMIEESDVITLMKRYVTLYYYT</sequence>
<comment type="caution">
    <text evidence="7">The sequence shown here is derived from an EMBL/GenBank/DDBJ whole genome shotgun (WGS) entry which is preliminary data.</text>
</comment>
<comment type="subcellular location">
    <subcellularLocation>
        <location evidence="2">Chromosome</location>
    </subcellularLocation>
    <subcellularLocation>
        <location evidence="1">Nucleus</location>
    </subcellularLocation>
</comment>
<dbReference type="AlphaFoldDB" id="A0AAD4I8I5"/>
<dbReference type="CDD" id="cd22920">
    <property type="entry name" value="HFD_CENP-T"/>
    <property type="match status" value="1"/>
</dbReference>
<dbReference type="GO" id="GO:0071821">
    <property type="term" value="C:FANCM-MHF complex"/>
    <property type="evidence" value="ECO:0007669"/>
    <property type="project" value="TreeGrafter"/>
</dbReference>
<proteinExistence type="predicted"/>
<feature type="region of interest" description="Disordered" evidence="5">
    <location>
        <begin position="308"/>
        <end position="349"/>
    </location>
</feature>
<dbReference type="GO" id="GO:0005694">
    <property type="term" value="C:chromosome"/>
    <property type="evidence" value="ECO:0007669"/>
    <property type="project" value="UniProtKB-SubCell"/>
</dbReference>
<evidence type="ECO:0000256" key="2">
    <source>
        <dbReference type="ARBA" id="ARBA00004286"/>
    </source>
</evidence>
<gene>
    <name evidence="7" type="ORF">G6011_05757</name>
</gene>
<feature type="domain" description="CENP-T/Histone H4 histone fold" evidence="6">
    <location>
        <begin position="419"/>
        <end position="495"/>
    </location>
</feature>
<dbReference type="InterPro" id="IPR035425">
    <property type="entry name" value="CENP-T/H4_C"/>
</dbReference>
<dbReference type="Gene3D" id="1.10.20.10">
    <property type="entry name" value="Histone, subunit A"/>
    <property type="match status" value="1"/>
</dbReference>
<dbReference type="Pfam" id="PF15511">
    <property type="entry name" value="CENP-T_C"/>
    <property type="match status" value="1"/>
</dbReference>
<dbReference type="EMBL" id="JAANER010000007">
    <property type="protein sequence ID" value="KAG9187886.1"/>
    <property type="molecule type" value="Genomic_DNA"/>
</dbReference>
<feature type="compositionally biased region" description="Acidic residues" evidence="5">
    <location>
        <begin position="317"/>
        <end position="347"/>
    </location>
</feature>
<evidence type="ECO:0000256" key="1">
    <source>
        <dbReference type="ARBA" id="ARBA00004123"/>
    </source>
</evidence>
<dbReference type="InterPro" id="IPR009072">
    <property type="entry name" value="Histone-fold"/>
</dbReference>
<evidence type="ECO:0000259" key="6">
    <source>
        <dbReference type="Pfam" id="PF15511"/>
    </source>
</evidence>
<keyword evidence="8" id="KW-1185">Reference proteome</keyword>
<organism evidence="7 8">
    <name type="scientific">Alternaria panax</name>
    <dbReference type="NCBI Taxonomy" id="48097"/>
    <lineage>
        <taxon>Eukaryota</taxon>
        <taxon>Fungi</taxon>
        <taxon>Dikarya</taxon>
        <taxon>Ascomycota</taxon>
        <taxon>Pezizomycotina</taxon>
        <taxon>Dothideomycetes</taxon>
        <taxon>Pleosporomycetidae</taxon>
        <taxon>Pleosporales</taxon>
        <taxon>Pleosporineae</taxon>
        <taxon>Pleosporaceae</taxon>
        <taxon>Alternaria</taxon>
        <taxon>Alternaria sect. Panax</taxon>
    </lineage>
</organism>
<dbReference type="GO" id="GO:0046982">
    <property type="term" value="F:protein heterodimerization activity"/>
    <property type="evidence" value="ECO:0007669"/>
    <property type="project" value="InterPro"/>
</dbReference>
<dbReference type="GO" id="GO:0003682">
    <property type="term" value="F:chromatin binding"/>
    <property type="evidence" value="ECO:0007669"/>
    <property type="project" value="TreeGrafter"/>
</dbReference>
<feature type="compositionally biased region" description="Basic and acidic residues" evidence="5">
    <location>
        <begin position="1"/>
        <end position="18"/>
    </location>
</feature>
<protein>
    <recommendedName>
        <fullName evidence="6">CENP-T/Histone H4 histone fold domain-containing protein</fullName>
    </recommendedName>
</protein>